<keyword evidence="2" id="KW-1185">Reference proteome</keyword>
<reference evidence="1 2" key="1">
    <citation type="submission" date="2013-11" db="EMBL/GenBank/DDBJ databases">
        <title>Opisthorchis viverrini - life in the bile duct.</title>
        <authorList>
            <person name="Young N.D."/>
            <person name="Nagarajan N."/>
            <person name="Lin S.J."/>
            <person name="Korhonen P.K."/>
            <person name="Jex A.R."/>
            <person name="Hall R.S."/>
            <person name="Safavi-Hemami H."/>
            <person name="Kaewkong W."/>
            <person name="Bertrand D."/>
            <person name="Gao S."/>
            <person name="Seet Q."/>
            <person name="Wongkham S."/>
            <person name="Teh B.T."/>
            <person name="Wongkham C."/>
            <person name="Intapan P.M."/>
            <person name="Maleewong W."/>
            <person name="Yang X."/>
            <person name="Hu M."/>
            <person name="Wang Z."/>
            <person name="Hofmann A."/>
            <person name="Sternberg P.W."/>
            <person name="Tan P."/>
            <person name="Wang J."/>
            <person name="Gasser R.B."/>
        </authorList>
    </citation>
    <scope>NUCLEOTIDE SEQUENCE [LARGE SCALE GENOMIC DNA]</scope>
</reference>
<name>A0A074Z335_OPIVI</name>
<organism evidence="1 2">
    <name type="scientific">Opisthorchis viverrini</name>
    <name type="common">Southeast Asian liver fluke</name>
    <dbReference type="NCBI Taxonomy" id="6198"/>
    <lineage>
        <taxon>Eukaryota</taxon>
        <taxon>Metazoa</taxon>
        <taxon>Spiralia</taxon>
        <taxon>Lophotrochozoa</taxon>
        <taxon>Platyhelminthes</taxon>
        <taxon>Trematoda</taxon>
        <taxon>Digenea</taxon>
        <taxon>Opisthorchiida</taxon>
        <taxon>Opisthorchiata</taxon>
        <taxon>Opisthorchiidae</taxon>
        <taxon>Opisthorchis</taxon>
    </lineage>
</organism>
<evidence type="ECO:0000313" key="1">
    <source>
        <dbReference type="EMBL" id="KER21413.1"/>
    </source>
</evidence>
<protein>
    <submittedName>
        <fullName evidence="1">Uncharacterized protein</fullName>
    </submittedName>
</protein>
<gene>
    <name evidence="1" type="ORF">T265_10256</name>
</gene>
<dbReference type="RefSeq" id="XP_009174839.1">
    <property type="nucleotide sequence ID" value="XM_009176575.1"/>
</dbReference>
<accession>A0A074Z335</accession>
<dbReference type="Proteomes" id="UP000054324">
    <property type="component" value="Unassembled WGS sequence"/>
</dbReference>
<dbReference type="GeneID" id="20324424"/>
<proteinExistence type="predicted"/>
<evidence type="ECO:0000313" key="2">
    <source>
        <dbReference type="Proteomes" id="UP000054324"/>
    </source>
</evidence>
<dbReference type="CTD" id="20324424"/>
<dbReference type="KEGG" id="ovi:T265_10256"/>
<dbReference type="EMBL" id="KL596969">
    <property type="protein sequence ID" value="KER21413.1"/>
    <property type="molecule type" value="Genomic_DNA"/>
</dbReference>
<dbReference type="AlphaFoldDB" id="A0A074Z335"/>
<sequence>MIHGVVKADNGEAKRWEFVVMMIHLPPCNLEYLALNPNFLLLLRPCCFLGYLEDLYKPPGPVQHIKTEILSNAAPYLTVARSPFVKDLLLYAHRRLCQRLLQLHGDLEQRLGQV</sequence>